<name>A0A655A6Q8_MYCTX</name>
<dbReference type="Proteomes" id="UP000049023">
    <property type="component" value="Unassembled WGS sequence"/>
</dbReference>
<accession>A0A655A6Q8</accession>
<sequence>MVGDRAAVHSDGFFGGVLEVAVAVPAGGDRLVHRVADPIDFRGTDGGPLIQLDVGAGVINRGKYIRRSPHLKVYQWHDVRIIRQPNHRSRWWADQMLVDQYLLAGRDQRAATLADGRSRIPHRLFEAVDELLLRVAAFEMLPDIAPRRFPALDGIKSVVRVVEIHRGERTFCGYQPPETF</sequence>
<evidence type="ECO:0000313" key="1">
    <source>
        <dbReference type="EMBL" id="CKR94912.1"/>
    </source>
</evidence>
<protein>
    <submittedName>
        <fullName evidence="1">Uncharacterized protein</fullName>
    </submittedName>
</protein>
<organism evidence="1 2">
    <name type="scientific">Mycobacterium tuberculosis</name>
    <dbReference type="NCBI Taxonomy" id="1773"/>
    <lineage>
        <taxon>Bacteria</taxon>
        <taxon>Bacillati</taxon>
        <taxon>Actinomycetota</taxon>
        <taxon>Actinomycetes</taxon>
        <taxon>Mycobacteriales</taxon>
        <taxon>Mycobacteriaceae</taxon>
        <taxon>Mycobacterium</taxon>
        <taxon>Mycobacterium tuberculosis complex</taxon>
    </lineage>
</organism>
<proteinExistence type="predicted"/>
<reference evidence="1 2" key="1">
    <citation type="submission" date="2015-03" db="EMBL/GenBank/DDBJ databases">
        <authorList>
            <consortium name="Pathogen Informatics"/>
        </authorList>
    </citation>
    <scope>NUCLEOTIDE SEQUENCE [LARGE SCALE GENOMIC DNA]</scope>
    <source>
        <strain evidence="1 2">Bir 187</strain>
    </source>
</reference>
<gene>
    <name evidence="1" type="ORF">ERS027661_02372</name>
</gene>
<evidence type="ECO:0000313" key="2">
    <source>
        <dbReference type="Proteomes" id="UP000049023"/>
    </source>
</evidence>
<dbReference type="EMBL" id="CNFU01000494">
    <property type="protein sequence ID" value="CKR94912.1"/>
    <property type="molecule type" value="Genomic_DNA"/>
</dbReference>
<dbReference type="AlphaFoldDB" id="A0A655A6Q8"/>